<accession>A0ABQ8WCJ7</accession>
<organism evidence="7 8">
    <name type="scientific">Penicillium chrysogenum</name>
    <name type="common">Penicillium notatum</name>
    <dbReference type="NCBI Taxonomy" id="5076"/>
    <lineage>
        <taxon>Eukaryota</taxon>
        <taxon>Fungi</taxon>
        <taxon>Dikarya</taxon>
        <taxon>Ascomycota</taxon>
        <taxon>Pezizomycotina</taxon>
        <taxon>Eurotiomycetes</taxon>
        <taxon>Eurotiomycetidae</taxon>
        <taxon>Eurotiales</taxon>
        <taxon>Aspergillaceae</taxon>
        <taxon>Penicillium</taxon>
        <taxon>Penicillium chrysogenum species complex</taxon>
    </lineage>
</organism>
<dbReference type="Pfam" id="PF01494">
    <property type="entry name" value="FAD_binding_3"/>
    <property type="match status" value="2"/>
</dbReference>
<evidence type="ECO:0000313" key="7">
    <source>
        <dbReference type="EMBL" id="KAJ5264274.1"/>
    </source>
</evidence>
<feature type="domain" description="FAD-binding" evidence="5">
    <location>
        <begin position="159"/>
        <end position="192"/>
    </location>
</feature>
<dbReference type="InterPro" id="IPR036249">
    <property type="entry name" value="Thioredoxin-like_sf"/>
</dbReference>
<feature type="domain" description="Phenol hydroxylase-like C-terminal dimerisation" evidence="6">
    <location>
        <begin position="236"/>
        <end position="441"/>
    </location>
</feature>
<evidence type="ECO:0000256" key="3">
    <source>
        <dbReference type="ARBA" id="ARBA00022827"/>
    </source>
</evidence>
<keyword evidence="2" id="KW-0285">Flavoprotein</keyword>
<protein>
    <submittedName>
        <fullName evidence="7">2-polyprenyl-6-methoxyphenol hydroxylase</fullName>
    </submittedName>
</protein>
<dbReference type="InterPro" id="IPR038220">
    <property type="entry name" value="PHOX_C_sf"/>
</dbReference>
<comment type="caution">
    <text evidence="7">The sequence shown here is derived from an EMBL/GenBank/DDBJ whole genome shotgun (WGS) entry which is preliminary data.</text>
</comment>
<name>A0ABQ8WCJ7_PENCH</name>
<gene>
    <name evidence="7" type="ORF">N7505_008195</name>
</gene>
<dbReference type="PANTHER" id="PTHR43004">
    <property type="entry name" value="TRK SYSTEM POTASSIUM UPTAKE PROTEIN"/>
    <property type="match status" value="1"/>
</dbReference>
<proteinExistence type="inferred from homology"/>
<dbReference type="SUPFAM" id="SSF52833">
    <property type="entry name" value="Thioredoxin-like"/>
    <property type="match status" value="1"/>
</dbReference>
<dbReference type="EMBL" id="JAPVEB010000005">
    <property type="protein sequence ID" value="KAJ5264274.1"/>
    <property type="molecule type" value="Genomic_DNA"/>
</dbReference>
<keyword evidence="8" id="KW-1185">Reference proteome</keyword>
<evidence type="ECO:0000256" key="4">
    <source>
        <dbReference type="ARBA" id="ARBA00023002"/>
    </source>
</evidence>
<dbReference type="InterPro" id="IPR036188">
    <property type="entry name" value="FAD/NAD-bd_sf"/>
</dbReference>
<evidence type="ECO:0000313" key="8">
    <source>
        <dbReference type="Proteomes" id="UP001220256"/>
    </source>
</evidence>
<dbReference type="Proteomes" id="UP001220256">
    <property type="component" value="Unassembled WGS sequence"/>
</dbReference>
<dbReference type="Gene3D" id="3.40.30.20">
    <property type="match status" value="1"/>
</dbReference>
<dbReference type="Gene3D" id="3.50.50.60">
    <property type="entry name" value="FAD/NAD(P)-binding domain"/>
    <property type="match status" value="1"/>
</dbReference>
<dbReference type="SUPFAM" id="SSF51905">
    <property type="entry name" value="FAD/NAD(P)-binding domain"/>
    <property type="match status" value="1"/>
</dbReference>
<dbReference type="PRINTS" id="PR00420">
    <property type="entry name" value="RNGMNOXGNASE"/>
</dbReference>
<dbReference type="PANTHER" id="PTHR43004:SF13">
    <property type="entry name" value="FAD-BINDING DOMAIN-CONTAINING PROTEIN-RELATED"/>
    <property type="match status" value="1"/>
</dbReference>
<evidence type="ECO:0000259" key="6">
    <source>
        <dbReference type="Pfam" id="PF07976"/>
    </source>
</evidence>
<dbReference type="InterPro" id="IPR050641">
    <property type="entry name" value="RIFMO-like"/>
</dbReference>
<dbReference type="InterPro" id="IPR012941">
    <property type="entry name" value="Phe_hydrox_C_dim_dom"/>
</dbReference>
<dbReference type="InterPro" id="IPR002938">
    <property type="entry name" value="FAD-bd"/>
</dbReference>
<evidence type="ECO:0000259" key="5">
    <source>
        <dbReference type="Pfam" id="PF01494"/>
    </source>
</evidence>
<dbReference type="SUPFAM" id="SSF54373">
    <property type="entry name" value="FAD-linked reductases, C-terminal domain"/>
    <property type="match status" value="1"/>
</dbReference>
<comment type="similarity">
    <text evidence="1">Belongs to the PheA/TfdB FAD monooxygenase family.</text>
</comment>
<dbReference type="CDD" id="cd02979">
    <property type="entry name" value="PHOX_C"/>
    <property type="match status" value="1"/>
</dbReference>
<sequence>MQGSVISTHVRAKYLIGCDGPHSWVRKSLGLALEKDIVSDEEYWGVVDCLPITDFPDVRKRCIIKSHGGNIMIIPRERKVVRFYIQLSAAVATKLKENHNPALLVGLLRGILHPYTFASTHIEWSGIYHNLPCGRLPPYAFSKGWPRNECQHSGFVQSWWKLALVLKGRAIPRVLETYQEGRLPVAERLIAFDRQMCQAVCSMPGITTLDISEGKFKQLISTLAEENSSASSLGVTYAPGLIMASTGTQAAHRTLCLENQDISPPRKPYLAQHVILGRRLPSELVLSQSDSRPWHLQEQFLSTGQWHLVVFGGDIASLAQMARVEHLSTKLSQPSSLISRLNRAAQGSLVGTVGVYLVHNAESVEWIETPTIFRPFNPVTGYDYTKVFVDRQGHQLSGNAHRGYGIGPEGCMILLRPDQHVAFVGDLEDVGKLEAFFNRFSVLDV</sequence>
<evidence type="ECO:0000256" key="1">
    <source>
        <dbReference type="ARBA" id="ARBA00007801"/>
    </source>
</evidence>
<keyword evidence="3" id="KW-0274">FAD</keyword>
<reference evidence="7 8" key="1">
    <citation type="journal article" date="2023" name="IMA Fungus">
        <title>Comparative genomic study of the Penicillium genus elucidates a diverse pangenome and 15 lateral gene transfer events.</title>
        <authorList>
            <person name="Petersen C."/>
            <person name="Sorensen T."/>
            <person name="Nielsen M.R."/>
            <person name="Sondergaard T.E."/>
            <person name="Sorensen J.L."/>
            <person name="Fitzpatrick D.A."/>
            <person name="Frisvad J.C."/>
            <person name="Nielsen K.L."/>
        </authorList>
    </citation>
    <scope>NUCLEOTIDE SEQUENCE [LARGE SCALE GENOMIC DNA]</scope>
    <source>
        <strain evidence="7 8">IBT 3361</strain>
    </source>
</reference>
<dbReference type="Pfam" id="PF07976">
    <property type="entry name" value="Phe_hydrox_dim"/>
    <property type="match status" value="1"/>
</dbReference>
<feature type="domain" description="FAD-binding" evidence="5">
    <location>
        <begin position="8"/>
        <end position="99"/>
    </location>
</feature>
<evidence type="ECO:0000256" key="2">
    <source>
        <dbReference type="ARBA" id="ARBA00022630"/>
    </source>
</evidence>
<keyword evidence="4" id="KW-0560">Oxidoreductase</keyword>
<dbReference type="Gene3D" id="3.30.9.10">
    <property type="entry name" value="D-Amino Acid Oxidase, subunit A, domain 2"/>
    <property type="match status" value="1"/>
</dbReference>